<organism evidence="2 3">
    <name type="scientific">Paenibacillus mucilaginosus (strain KNP414)</name>
    <dbReference type="NCBI Taxonomy" id="1036673"/>
    <lineage>
        <taxon>Bacteria</taxon>
        <taxon>Bacillati</taxon>
        <taxon>Bacillota</taxon>
        <taxon>Bacilli</taxon>
        <taxon>Bacillales</taxon>
        <taxon>Paenibacillaceae</taxon>
        <taxon>Paenibacillus</taxon>
    </lineage>
</organism>
<sequence>MNAWVRELFRDTAGDLPQAGMLTGSRGQLAPPVGLLRMQRPDTR</sequence>
<reference evidence="3" key="1">
    <citation type="submission" date="2011-06" db="EMBL/GenBank/DDBJ databases">
        <title>Complete genome sequence of Paenibacillus mucilaginosus KNP414.</title>
        <authorList>
            <person name="Wang J."/>
            <person name="Hu S."/>
            <person name="Hu X."/>
            <person name="Zhang B."/>
            <person name="Dong D."/>
            <person name="Zhang S."/>
            <person name="Zhao K."/>
            <person name="Wu D."/>
        </authorList>
    </citation>
    <scope>NUCLEOTIDE SEQUENCE [LARGE SCALE GENOMIC DNA]</scope>
    <source>
        <strain evidence="3">KNP414</strain>
    </source>
</reference>
<dbReference type="EMBL" id="CP002869">
    <property type="protein sequence ID" value="AEI38986.1"/>
    <property type="molecule type" value="Genomic_DNA"/>
</dbReference>
<name>F8FNE9_PAEMK</name>
<evidence type="ECO:0000313" key="2">
    <source>
        <dbReference type="EMBL" id="AEI38986.1"/>
    </source>
</evidence>
<reference evidence="2 3" key="2">
    <citation type="journal article" date="2013" name="Genome Announc.">
        <title>Genome Sequence of Growth-Improving Paenibacillus mucilaginosus Strain KNP414.</title>
        <authorList>
            <person name="Lu J.J."/>
            <person name="Wang J.F."/>
            <person name="Hu X.F."/>
        </authorList>
    </citation>
    <scope>NUCLEOTIDE SEQUENCE [LARGE SCALE GENOMIC DNA]</scope>
    <source>
        <strain evidence="2 3">KNP414</strain>
    </source>
</reference>
<dbReference type="HOGENOM" id="CLU_209783_0_0_9"/>
<feature type="region of interest" description="Disordered" evidence="1">
    <location>
        <begin position="19"/>
        <end position="44"/>
    </location>
</feature>
<dbReference type="Proteomes" id="UP000006620">
    <property type="component" value="Chromosome"/>
</dbReference>
<accession>F8FNE9</accession>
<proteinExistence type="predicted"/>
<evidence type="ECO:0000313" key="3">
    <source>
        <dbReference type="Proteomes" id="UP000006620"/>
    </source>
</evidence>
<dbReference type="AlphaFoldDB" id="F8FNE9"/>
<dbReference type="KEGG" id="pms:KNP414_00361"/>
<evidence type="ECO:0000256" key="1">
    <source>
        <dbReference type="SAM" id="MobiDB-lite"/>
    </source>
</evidence>
<gene>
    <name evidence="2" type="ordered locus">KNP414_00361</name>
</gene>
<protein>
    <submittedName>
        <fullName evidence="2">Uncharacterized protein</fullName>
    </submittedName>
</protein>